<keyword evidence="2" id="KW-1185">Reference proteome</keyword>
<reference evidence="1 2" key="1">
    <citation type="submission" date="2016-10" db="EMBL/GenBank/DDBJ databases">
        <authorList>
            <person name="de Groot N.N."/>
        </authorList>
    </citation>
    <scope>NUCLEOTIDE SEQUENCE [LARGE SCALE GENOMIC DNA]</scope>
    <source>
        <strain evidence="1 2">DSM 22126</strain>
    </source>
</reference>
<proteinExistence type="predicted"/>
<dbReference type="InterPro" id="IPR036249">
    <property type="entry name" value="Thioredoxin-like_sf"/>
</dbReference>
<dbReference type="RefSeq" id="WP_052366807.1">
    <property type="nucleotide sequence ID" value="NZ_LT629776.1"/>
</dbReference>
<dbReference type="AlphaFoldDB" id="A0A1H1VKG6"/>
<accession>A0A1H1VKG6</accession>
<name>A0A1H1VKG6_9CELL</name>
<dbReference type="SUPFAM" id="SSF52833">
    <property type="entry name" value="Thioredoxin-like"/>
    <property type="match status" value="1"/>
</dbReference>
<dbReference type="EMBL" id="LT629776">
    <property type="protein sequence ID" value="SDS85398.1"/>
    <property type="molecule type" value="Genomic_DNA"/>
</dbReference>
<dbReference type="InterPro" id="IPR008554">
    <property type="entry name" value="Glutaredoxin-like"/>
</dbReference>
<dbReference type="Pfam" id="PF05768">
    <property type="entry name" value="Glrx-like"/>
    <property type="match status" value="1"/>
</dbReference>
<dbReference type="eggNOG" id="COG0695">
    <property type="taxonomic scope" value="Bacteria"/>
</dbReference>
<evidence type="ECO:0000313" key="1">
    <source>
        <dbReference type="EMBL" id="SDS85398.1"/>
    </source>
</evidence>
<dbReference type="Gene3D" id="3.40.30.10">
    <property type="entry name" value="Glutaredoxin"/>
    <property type="match status" value="1"/>
</dbReference>
<gene>
    <name evidence="1" type="ORF">SAMN04489860_2537</name>
</gene>
<protein>
    <submittedName>
        <fullName evidence="1">Glutaredoxin-like domain</fullName>
    </submittedName>
</protein>
<organism evidence="1 2">
    <name type="scientific">Paraoerskovia marina</name>
    <dbReference type="NCBI Taxonomy" id="545619"/>
    <lineage>
        <taxon>Bacteria</taxon>
        <taxon>Bacillati</taxon>
        <taxon>Actinomycetota</taxon>
        <taxon>Actinomycetes</taxon>
        <taxon>Micrococcales</taxon>
        <taxon>Cellulomonadaceae</taxon>
        <taxon>Paraoerskovia</taxon>
    </lineage>
</organism>
<sequence>MTENAARVVLYGRDGCHLCEVARDVVADVCARTDTRWVETDVDTDPALADEHGEFVPVVTVDGVRRAVYTVDPVRLEKALRRGQPGGTDDRRGVTQ</sequence>
<dbReference type="Proteomes" id="UP000185663">
    <property type="component" value="Chromosome I"/>
</dbReference>
<dbReference type="STRING" id="545619.SAMN04489860_2537"/>
<evidence type="ECO:0000313" key="2">
    <source>
        <dbReference type="Proteomes" id="UP000185663"/>
    </source>
</evidence>
<dbReference type="OrthoDB" id="8779161at2"/>